<dbReference type="RefSeq" id="WP_002639240.1">
    <property type="nucleotide sequence ID" value="NZ_CP012109.1"/>
</dbReference>
<dbReference type="Proteomes" id="UP000009026">
    <property type="component" value="Chromosome"/>
</dbReference>
<name>A0A0H4WZW8_9BACT</name>
<evidence type="ECO:0000313" key="3">
    <source>
        <dbReference type="EMBL" id="AKQ68374.1"/>
    </source>
</evidence>
<dbReference type="SUPFAM" id="SSF55961">
    <property type="entry name" value="Bet v1-like"/>
    <property type="match status" value="1"/>
</dbReference>
<keyword evidence="4" id="KW-1185">Reference proteome</keyword>
<evidence type="ECO:0000256" key="1">
    <source>
        <dbReference type="ARBA" id="ARBA00006817"/>
    </source>
</evidence>
<dbReference type="PATRIC" id="fig|1297742.4.peg.5369"/>
<comment type="similarity">
    <text evidence="1">Belongs to the AHA1 family.</text>
</comment>
<dbReference type="InterPro" id="IPR013538">
    <property type="entry name" value="ASHA1/2-like_C"/>
</dbReference>
<dbReference type="CDD" id="cd07814">
    <property type="entry name" value="SRPBCC_CalC_Aha1-like"/>
    <property type="match status" value="1"/>
</dbReference>
<reference evidence="3 4" key="1">
    <citation type="journal article" date="2016" name="PLoS ONE">
        <title>Complete Genome Sequence and Comparative Genomics of a Novel Myxobacterium Myxococcus hansupus.</title>
        <authorList>
            <person name="Sharma G."/>
            <person name="Narwani T."/>
            <person name="Subramanian S."/>
        </authorList>
    </citation>
    <scope>NUCLEOTIDE SEQUENCE [LARGE SCALE GENOMIC DNA]</scope>
    <source>
        <strain evidence="4">mixupus</strain>
    </source>
</reference>
<proteinExistence type="inferred from homology"/>
<accession>A0A0H4WZW8</accession>
<dbReference type="STRING" id="1297742.A176_005286"/>
<dbReference type="AlphaFoldDB" id="A0A0H4WZW8"/>
<protein>
    <submittedName>
        <fullName evidence="3">Aha1 domain protein</fullName>
    </submittedName>
</protein>
<gene>
    <name evidence="3" type="ORF">A176_005286</name>
</gene>
<evidence type="ECO:0000259" key="2">
    <source>
        <dbReference type="Pfam" id="PF08327"/>
    </source>
</evidence>
<dbReference type="InterPro" id="IPR023393">
    <property type="entry name" value="START-like_dom_sf"/>
</dbReference>
<feature type="domain" description="Activator of Hsp90 ATPase homologue 1/2-like C-terminal" evidence="2">
    <location>
        <begin position="16"/>
        <end position="157"/>
    </location>
</feature>
<dbReference type="KEGG" id="mym:A176_005286"/>
<sequence>MSNDKAKVVIERSYRASIQDLWALWTTKEGFESWWGPQGFRADVQELDARVGGALRYDMVADSPEMIAAMKQMGQPTSHATQSRFTEVAPHSRLVLRNVIDFLPGVATYESDIAVDFLPSGDRVRMVVTLDAMHSEEFSKMQQEGFTSQLTKLDARFGGAGS</sequence>
<dbReference type="OrthoDB" id="9805228at2"/>
<evidence type="ECO:0000313" key="4">
    <source>
        <dbReference type="Proteomes" id="UP000009026"/>
    </source>
</evidence>
<dbReference type="Gene3D" id="3.30.530.20">
    <property type="match status" value="1"/>
</dbReference>
<dbReference type="EMBL" id="CP012109">
    <property type="protein sequence ID" value="AKQ68374.1"/>
    <property type="molecule type" value="Genomic_DNA"/>
</dbReference>
<organism evidence="3 4">
    <name type="scientific">Pseudomyxococcus hansupus</name>
    <dbReference type="NCBI Taxonomy" id="1297742"/>
    <lineage>
        <taxon>Bacteria</taxon>
        <taxon>Pseudomonadati</taxon>
        <taxon>Myxococcota</taxon>
        <taxon>Myxococcia</taxon>
        <taxon>Myxococcales</taxon>
        <taxon>Cystobacterineae</taxon>
        <taxon>Myxococcaceae</taxon>
        <taxon>Pseudomyxococcus</taxon>
    </lineage>
</organism>
<dbReference type="Pfam" id="PF08327">
    <property type="entry name" value="AHSA1"/>
    <property type="match status" value="1"/>
</dbReference>
<dbReference type="eggNOG" id="COG3832">
    <property type="taxonomic scope" value="Bacteria"/>
</dbReference>